<accession>W9CKZ0</accession>
<sequence length="675" mass="75919">MFKRLLKRTRLEVRTLTRTLHIPPVETEFYGGPQEGWLRNLLDCLPSLQALIVSRLSFFDHQSLAKVDHSTQEFYGLRLLVAANCENTTALSLASALFHFPTLVYLDLSSSQGARNPLVLKRIVSLENLQVLKLQNCGLRDADSEHLCFASSSSIKIRSLDLSHNHLSENGIYNIVHRLIPAGPLYERHGQEVPSSKSSLSGGQWSTKESTSKEIANMESFMSTGLAGKIEGQWFDESTSTFGLSYLYISDNDLTIDSVINILQHVYLQFLDCGSLNCSTRTDLSTSPASRKLSSNSIGRIGSNLLSQAFKNIKTLRIHHSIVTRELVTNPANSFEEPCLELQGEKLIFELDSTHIDSSDTYHELDSTSIDQPGTNTIAFWESPDDVGSDLLTNPSSNKITQYVISHMTLKPKKYPLHRVSAIPSPFPSGSETSHYKNHVPSPISAHTFQPQSNTREIISEVTQLRHRLESRERNPYRLKPSTLPNLKKLILTNVPTKTRNRQTIYTILLFLQECAEDEELARLEASLKPLDKNSATSKDLLKIQKIIFEISAHNEPEDLPPTGISPSRKLKSDLVTKSSTEDEDSERFMTARHISARRDRPSEGLIWDEMGTGYAGDESMTGKEAQIWDVVHEIKKCRRGRKESYDQAMESRIPIDVVAHLGHWRGEVGVVRME</sequence>
<comment type="caution">
    <text evidence="2">The sequence shown here is derived from an EMBL/GenBank/DDBJ whole genome shotgun (WGS) entry which is preliminary data.</text>
</comment>
<dbReference type="STRING" id="1432307.W9CKZ0"/>
<protein>
    <submittedName>
        <fullName evidence="2">Leucine Rich Repeat domain protein</fullName>
    </submittedName>
</protein>
<reference evidence="2 3" key="1">
    <citation type="journal article" date="2014" name="Genome Announc.">
        <title>Draft genome sequence of Sclerotinia borealis, a psychrophilic plant pathogenic fungus.</title>
        <authorList>
            <person name="Mardanov A.V."/>
            <person name="Beletsky A.V."/>
            <person name="Kadnikov V.V."/>
            <person name="Ignatov A.N."/>
            <person name="Ravin N.V."/>
        </authorList>
    </citation>
    <scope>NUCLEOTIDE SEQUENCE [LARGE SCALE GENOMIC DNA]</scope>
    <source>
        <strain evidence="3">F-4157</strain>
    </source>
</reference>
<dbReference type="SUPFAM" id="SSF52047">
    <property type="entry name" value="RNI-like"/>
    <property type="match status" value="1"/>
</dbReference>
<name>W9CKZ0_SCLBF</name>
<dbReference type="InterPro" id="IPR032675">
    <property type="entry name" value="LRR_dom_sf"/>
</dbReference>
<keyword evidence="3" id="KW-1185">Reference proteome</keyword>
<organism evidence="2 3">
    <name type="scientific">Sclerotinia borealis (strain F-4128)</name>
    <dbReference type="NCBI Taxonomy" id="1432307"/>
    <lineage>
        <taxon>Eukaryota</taxon>
        <taxon>Fungi</taxon>
        <taxon>Dikarya</taxon>
        <taxon>Ascomycota</taxon>
        <taxon>Pezizomycotina</taxon>
        <taxon>Leotiomycetes</taxon>
        <taxon>Helotiales</taxon>
        <taxon>Sclerotiniaceae</taxon>
        <taxon>Sclerotinia</taxon>
    </lineage>
</organism>
<dbReference type="AlphaFoldDB" id="W9CKZ0"/>
<proteinExistence type="predicted"/>
<feature type="region of interest" description="Disordered" evidence="1">
    <location>
        <begin position="558"/>
        <end position="588"/>
    </location>
</feature>
<dbReference type="EMBL" id="AYSA01000203">
    <property type="protein sequence ID" value="ESZ95190.1"/>
    <property type="molecule type" value="Genomic_DNA"/>
</dbReference>
<evidence type="ECO:0000256" key="1">
    <source>
        <dbReference type="SAM" id="MobiDB-lite"/>
    </source>
</evidence>
<gene>
    <name evidence="2" type="ORF">SBOR_4421</name>
</gene>
<evidence type="ECO:0000313" key="3">
    <source>
        <dbReference type="Proteomes" id="UP000019487"/>
    </source>
</evidence>
<dbReference type="Gene3D" id="3.80.10.10">
    <property type="entry name" value="Ribonuclease Inhibitor"/>
    <property type="match status" value="1"/>
</dbReference>
<dbReference type="Proteomes" id="UP000019487">
    <property type="component" value="Unassembled WGS sequence"/>
</dbReference>
<evidence type="ECO:0000313" key="2">
    <source>
        <dbReference type="EMBL" id="ESZ95190.1"/>
    </source>
</evidence>
<dbReference type="HOGENOM" id="CLU_016204_0_0_1"/>
<dbReference type="OrthoDB" id="408631at2759"/>